<dbReference type="InterPro" id="IPR011990">
    <property type="entry name" value="TPR-like_helical_dom_sf"/>
</dbReference>
<dbReference type="SMART" id="SM00028">
    <property type="entry name" value="TPR"/>
    <property type="match status" value="8"/>
</dbReference>
<feature type="signal peptide" evidence="3">
    <location>
        <begin position="1"/>
        <end position="24"/>
    </location>
</feature>
<dbReference type="Pfam" id="PF00515">
    <property type="entry name" value="TPR_1"/>
    <property type="match status" value="1"/>
</dbReference>
<name>A0A5R9KVR2_9BACT</name>
<dbReference type="Pfam" id="PF13181">
    <property type="entry name" value="TPR_8"/>
    <property type="match status" value="1"/>
</dbReference>
<organism evidence="4 5">
    <name type="scientific">Dyadobacter luticola</name>
    <dbReference type="NCBI Taxonomy" id="1979387"/>
    <lineage>
        <taxon>Bacteria</taxon>
        <taxon>Pseudomonadati</taxon>
        <taxon>Bacteroidota</taxon>
        <taxon>Cytophagia</taxon>
        <taxon>Cytophagales</taxon>
        <taxon>Spirosomataceae</taxon>
        <taxon>Dyadobacter</taxon>
    </lineage>
</organism>
<accession>A0A5R9KVR2</accession>
<keyword evidence="1" id="KW-0802">TPR repeat</keyword>
<sequence length="591" mass="65753">MNRNMRMKLVALVIGLLAFVNVKAQTVQDGLMLIHGERYNDAGALFKKLAEGTPSADNQYYLGYYYIKTNQLDEAQKAFDKGLQIDDKSYLNMVGQGTVALGKGDRAKAKELFDQAEKKKGKDAEVLFRIGEAYTLFDKTNDPAEAIRLLDLAIKRDKNLADAYIAKGDALMLRNEGGNAVTAYEYALTAKPNYALAHNSIGSIYLRGKNYNLALENYKKAIEADPNFAPAYKDLAELYFLAQKFKQAAENFDLYIQKSGTTDPEMKLRAAQFAFTADDYAKSLQLLEDIKGKINNPITLRMYGWSYFKQNDPDKAIQNLNEFLKVAPEKVIGDDYKYLGRAYNQKATDGKGYDSTGMVYIMKGADMDTSKSEAAATYKEVAALYYAAKDYPNAANAYSKGISLDTAKASANDYYYTGLANFQMATANVLPVKTDSNYADSAKIATMRRELFLKADSIFATVTQKLPDWPYGYYWRASTLYNAYDRQENIDKGISAPYYQKLTELAEKDPDPSKYKNYLKLAYGYLAFYAQTTLKDPAKAKEYWEKLLKVDPDNASAKEALGLAVAPAAQPAATGTTGTKAKAGTATPKKK</sequence>
<dbReference type="PROSITE" id="PS50005">
    <property type="entry name" value="TPR"/>
    <property type="match status" value="4"/>
</dbReference>
<dbReference type="PANTHER" id="PTHR12558">
    <property type="entry name" value="CELL DIVISION CYCLE 16,23,27"/>
    <property type="match status" value="1"/>
</dbReference>
<feature type="repeat" description="TPR" evidence="1">
    <location>
        <begin position="56"/>
        <end position="89"/>
    </location>
</feature>
<dbReference type="Proteomes" id="UP000306402">
    <property type="component" value="Unassembled WGS sequence"/>
</dbReference>
<dbReference type="PROSITE" id="PS50293">
    <property type="entry name" value="TPR_REGION"/>
    <property type="match status" value="1"/>
</dbReference>
<keyword evidence="3" id="KW-0732">Signal</keyword>
<dbReference type="InterPro" id="IPR019734">
    <property type="entry name" value="TPR_rpt"/>
</dbReference>
<feature type="chain" id="PRO_5024317243" evidence="3">
    <location>
        <begin position="25"/>
        <end position="591"/>
    </location>
</feature>
<feature type="region of interest" description="Disordered" evidence="2">
    <location>
        <begin position="568"/>
        <end position="591"/>
    </location>
</feature>
<dbReference type="AlphaFoldDB" id="A0A5R9KVR2"/>
<proteinExistence type="predicted"/>
<evidence type="ECO:0000313" key="5">
    <source>
        <dbReference type="Proteomes" id="UP000306402"/>
    </source>
</evidence>
<feature type="repeat" description="TPR" evidence="1">
    <location>
        <begin position="195"/>
        <end position="228"/>
    </location>
</feature>
<dbReference type="EMBL" id="VCEJ01000004">
    <property type="protein sequence ID" value="TLV00179.1"/>
    <property type="molecule type" value="Genomic_DNA"/>
</dbReference>
<dbReference type="Pfam" id="PF13174">
    <property type="entry name" value="TPR_6"/>
    <property type="match status" value="1"/>
</dbReference>
<gene>
    <name evidence="4" type="ORF">FEN17_11770</name>
</gene>
<keyword evidence="5" id="KW-1185">Reference proteome</keyword>
<reference evidence="4 5" key="1">
    <citation type="submission" date="2019-05" db="EMBL/GenBank/DDBJ databases">
        <authorList>
            <person name="Qu J.-H."/>
        </authorList>
    </citation>
    <scope>NUCLEOTIDE SEQUENCE [LARGE SCALE GENOMIC DNA]</scope>
    <source>
        <strain evidence="4 5">T17</strain>
    </source>
</reference>
<dbReference type="GO" id="GO:0051301">
    <property type="term" value="P:cell division"/>
    <property type="evidence" value="ECO:0007669"/>
    <property type="project" value="TreeGrafter"/>
</dbReference>
<dbReference type="Gene3D" id="1.25.40.10">
    <property type="entry name" value="Tetratricopeptide repeat domain"/>
    <property type="match status" value="3"/>
</dbReference>
<evidence type="ECO:0000256" key="1">
    <source>
        <dbReference type="PROSITE-ProRule" id="PRU00339"/>
    </source>
</evidence>
<evidence type="ECO:0000256" key="2">
    <source>
        <dbReference type="SAM" id="MobiDB-lite"/>
    </source>
</evidence>
<protein>
    <submittedName>
        <fullName evidence="4">Tetratricopeptide repeat protein</fullName>
    </submittedName>
</protein>
<feature type="repeat" description="TPR" evidence="1">
    <location>
        <begin position="375"/>
        <end position="408"/>
    </location>
</feature>
<dbReference type="SUPFAM" id="SSF81901">
    <property type="entry name" value="HCP-like"/>
    <property type="match status" value="1"/>
</dbReference>
<evidence type="ECO:0000313" key="4">
    <source>
        <dbReference type="EMBL" id="TLV00179.1"/>
    </source>
</evidence>
<evidence type="ECO:0000256" key="3">
    <source>
        <dbReference type="SAM" id="SignalP"/>
    </source>
</evidence>
<dbReference type="OrthoDB" id="638548at2"/>
<dbReference type="SUPFAM" id="SSF48452">
    <property type="entry name" value="TPR-like"/>
    <property type="match status" value="1"/>
</dbReference>
<comment type="caution">
    <text evidence="4">The sequence shown here is derived from an EMBL/GenBank/DDBJ whole genome shotgun (WGS) entry which is preliminary data.</text>
</comment>
<dbReference type="Pfam" id="PF13432">
    <property type="entry name" value="TPR_16"/>
    <property type="match status" value="1"/>
</dbReference>
<feature type="repeat" description="TPR" evidence="1">
    <location>
        <begin position="297"/>
        <end position="330"/>
    </location>
</feature>
<dbReference type="PANTHER" id="PTHR12558:SF44">
    <property type="entry name" value="TETRATRICOPEPTIDE REPEAT-CONTAINING PROTEIN"/>
    <property type="match status" value="1"/>
</dbReference>